<evidence type="ECO:0000313" key="2">
    <source>
        <dbReference type="Proteomes" id="UP001066276"/>
    </source>
</evidence>
<dbReference type="Proteomes" id="UP001066276">
    <property type="component" value="Chromosome 3_2"/>
</dbReference>
<name>A0AAV7TYK3_PLEWA</name>
<dbReference type="Gene3D" id="3.30.70.1820">
    <property type="entry name" value="L1 transposable element, RRM domain"/>
    <property type="match status" value="1"/>
</dbReference>
<proteinExistence type="predicted"/>
<protein>
    <submittedName>
        <fullName evidence="1">Uncharacterized protein</fullName>
    </submittedName>
</protein>
<comment type="caution">
    <text evidence="1">The sequence shown here is derived from an EMBL/GenBank/DDBJ whole genome shotgun (WGS) entry which is preliminary data.</text>
</comment>
<keyword evidence="2" id="KW-1185">Reference proteome</keyword>
<dbReference type="EMBL" id="JANPWB010000006">
    <property type="protein sequence ID" value="KAJ1181256.1"/>
    <property type="molecule type" value="Genomic_DNA"/>
</dbReference>
<evidence type="ECO:0000313" key="1">
    <source>
        <dbReference type="EMBL" id="KAJ1181256.1"/>
    </source>
</evidence>
<reference evidence="1" key="1">
    <citation type="journal article" date="2022" name="bioRxiv">
        <title>Sequencing and chromosome-scale assembly of the giantPleurodeles waltlgenome.</title>
        <authorList>
            <person name="Brown T."/>
            <person name="Elewa A."/>
            <person name="Iarovenko S."/>
            <person name="Subramanian E."/>
            <person name="Araus A.J."/>
            <person name="Petzold A."/>
            <person name="Susuki M."/>
            <person name="Suzuki K.-i.T."/>
            <person name="Hayashi T."/>
            <person name="Toyoda A."/>
            <person name="Oliveira C."/>
            <person name="Osipova E."/>
            <person name="Leigh N.D."/>
            <person name="Simon A."/>
            <person name="Yun M.H."/>
        </authorList>
    </citation>
    <scope>NUCLEOTIDE SEQUENCE</scope>
    <source>
        <strain evidence="1">20211129_DDA</strain>
        <tissue evidence="1">Liver</tissue>
    </source>
</reference>
<sequence>MDDALKTCWQNLLWLRERIRSSKLDHSEGMNAFWGVPESTTVGKMEAYVEKMITAVLGFYGGEGTSYTDRRLVPQKPPKLVLAKHRNYQDHDAILAMTREHKDIIYKGS</sequence>
<organism evidence="1 2">
    <name type="scientific">Pleurodeles waltl</name>
    <name type="common">Iberian ribbed newt</name>
    <dbReference type="NCBI Taxonomy" id="8319"/>
    <lineage>
        <taxon>Eukaryota</taxon>
        <taxon>Metazoa</taxon>
        <taxon>Chordata</taxon>
        <taxon>Craniata</taxon>
        <taxon>Vertebrata</taxon>
        <taxon>Euteleostomi</taxon>
        <taxon>Amphibia</taxon>
        <taxon>Batrachia</taxon>
        <taxon>Caudata</taxon>
        <taxon>Salamandroidea</taxon>
        <taxon>Salamandridae</taxon>
        <taxon>Pleurodelinae</taxon>
        <taxon>Pleurodeles</taxon>
    </lineage>
</organism>
<accession>A0AAV7TYK3</accession>
<dbReference type="AlphaFoldDB" id="A0AAV7TYK3"/>
<gene>
    <name evidence="1" type="ORF">NDU88_006464</name>
</gene>